<dbReference type="GO" id="GO:0016705">
    <property type="term" value="F:oxidoreductase activity, acting on paired donors, with incorporation or reduction of molecular oxygen"/>
    <property type="evidence" value="ECO:0007669"/>
    <property type="project" value="InterPro"/>
</dbReference>
<keyword evidence="9" id="KW-0175">Coiled coil</keyword>
<dbReference type="InterPro" id="IPR036396">
    <property type="entry name" value="Cyt_P450_sf"/>
</dbReference>
<dbReference type="SUPFAM" id="SSF48264">
    <property type="entry name" value="Cytochrome P450"/>
    <property type="match status" value="1"/>
</dbReference>
<dbReference type="InterPro" id="IPR002401">
    <property type="entry name" value="Cyt_P450_E_grp-I"/>
</dbReference>
<accession>A0AAE1I682</accession>
<evidence type="ECO:0000256" key="8">
    <source>
        <dbReference type="PIRSR" id="PIRSR602401-1"/>
    </source>
</evidence>
<feature type="binding site" description="axial binding residue" evidence="8">
    <location>
        <position position="444"/>
    </location>
    <ligand>
        <name>heme</name>
        <dbReference type="ChEBI" id="CHEBI:30413"/>
    </ligand>
    <ligandPart>
        <name>Fe</name>
        <dbReference type="ChEBI" id="CHEBI:18248"/>
    </ligandPart>
</feature>
<dbReference type="Gene3D" id="1.10.630.10">
    <property type="entry name" value="Cytochrome P450"/>
    <property type="match status" value="1"/>
</dbReference>
<dbReference type="Pfam" id="PF00067">
    <property type="entry name" value="p450"/>
    <property type="match status" value="1"/>
</dbReference>
<dbReference type="AlphaFoldDB" id="A0AAE1I682"/>
<feature type="coiled-coil region" evidence="9">
    <location>
        <begin position="521"/>
        <end position="550"/>
    </location>
</feature>
<gene>
    <name evidence="10" type="ORF">Triagg1_9679</name>
</gene>
<dbReference type="InterPro" id="IPR001128">
    <property type="entry name" value="Cyt_P450"/>
</dbReference>
<keyword evidence="3 8" id="KW-0349">Heme</keyword>
<sequence length="777" mass="88423">MDWFSFGYVAKVAFGSLVFFETVQIIYNIYFHPLRHIPGPWLFRAKRLFYVVRFNQGRLSYDVHKWHAIYGPIVRIAPDELAFEDPDAFKDIYGRRPDDEMAKPDRSYHLIGEARSIMNETKEKHARLRKQLALGFSERSMRDQEPIIGNYVDLLIKRLHEHCIDGDKLDPITGEKAKRELNMTAWYAWTTFDIIGDLAFGEPFGCLERARYDPWVAAIGKAVRFSPVILGAKLLGYEWALRPLLSMLNKYRREHNRLCMEKLQRRMAMSAERPDLIEGLLQKAKDWDMDVRQVMQNSSNLIIAGSETTATGLAGITYLLLKNPDALQKVVQEVRSCFSSEDEITLLSVNNLPFMFACINEALRLYPPVALGLPRIVPREGAVIAGQFVPQGMTVGTWHWAIYHSKRLWAKPFEFHPERFLHDASFANDRLDALQPFSVGPRNCLGRNLAYAEMRLILARILFNFDLKLVNEDEDWMDQCTFILWEKGPLNVYLTPVKNQHGQPSLRTMYTCAATAYWAQAVDMTAAYQREQEQEQEKEKEQEYADLLQDVEGILHRVRCADTFQVLLLLEGLGAAMRRNASRCDGQCTEADEATARRKVFAPVLVWTHGQKGIIRTDPAAKLALVVLARDDNVVLIGPSKVTETRNRVPNRPPAMHVTRQLEQPWAIPIPPSPESRAPGTYQWENEGACWACWAGEGLVPWPKLGLADIARLANVATVADRMCSLYLVPSTYRMRELIHCSHGYAMTSGGLEDSSSESPLDQICANSALGHYKDGS</sequence>
<evidence type="ECO:0000256" key="5">
    <source>
        <dbReference type="ARBA" id="ARBA00023002"/>
    </source>
</evidence>
<keyword evidence="7" id="KW-0503">Monooxygenase</keyword>
<dbReference type="PRINTS" id="PR00385">
    <property type="entry name" value="P450"/>
</dbReference>
<organism evidence="10 11">
    <name type="scientific">Trichoderma aggressivum f. europaeum</name>
    <dbReference type="NCBI Taxonomy" id="173218"/>
    <lineage>
        <taxon>Eukaryota</taxon>
        <taxon>Fungi</taxon>
        <taxon>Dikarya</taxon>
        <taxon>Ascomycota</taxon>
        <taxon>Pezizomycotina</taxon>
        <taxon>Sordariomycetes</taxon>
        <taxon>Hypocreomycetidae</taxon>
        <taxon>Hypocreales</taxon>
        <taxon>Hypocreaceae</taxon>
        <taxon>Trichoderma</taxon>
    </lineage>
</organism>
<dbReference type="GeneID" id="87924567"/>
<keyword evidence="11" id="KW-1185">Reference proteome</keyword>
<dbReference type="EMBL" id="JAWRVG010000057">
    <property type="protein sequence ID" value="KAK4062809.1"/>
    <property type="molecule type" value="Genomic_DNA"/>
</dbReference>
<dbReference type="GO" id="GO:0004497">
    <property type="term" value="F:monooxygenase activity"/>
    <property type="evidence" value="ECO:0007669"/>
    <property type="project" value="UniProtKB-KW"/>
</dbReference>
<keyword evidence="5" id="KW-0560">Oxidoreductase</keyword>
<dbReference type="GO" id="GO:0009403">
    <property type="term" value="P:toxin biosynthetic process"/>
    <property type="evidence" value="ECO:0007669"/>
    <property type="project" value="UniProtKB-ARBA"/>
</dbReference>
<evidence type="ECO:0000313" key="10">
    <source>
        <dbReference type="EMBL" id="KAK4062809.1"/>
    </source>
</evidence>
<comment type="cofactor">
    <cofactor evidence="1 8">
        <name>heme</name>
        <dbReference type="ChEBI" id="CHEBI:30413"/>
    </cofactor>
</comment>
<protein>
    <recommendedName>
        <fullName evidence="12">Cytochrome P450</fullName>
    </recommendedName>
</protein>
<proteinExistence type="inferred from homology"/>
<dbReference type="InterPro" id="IPR017972">
    <property type="entry name" value="Cyt_P450_CS"/>
</dbReference>
<dbReference type="GO" id="GO:0020037">
    <property type="term" value="F:heme binding"/>
    <property type="evidence" value="ECO:0007669"/>
    <property type="project" value="InterPro"/>
</dbReference>
<dbReference type="PANTHER" id="PTHR24305">
    <property type="entry name" value="CYTOCHROME P450"/>
    <property type="match status" value="1"/>
</dbReference>
<evidence type="ECO:0000256" key="6">
    <source>
        <dbReference type="ARBA" id="ARBA00023004"/>
    </source>
</evidence>
<evidence type="ECO:0000256" key="7">
    <source>
        <dbReference type="ARBA" id="ARBA00023033"/>
    </source>
</evidence>
<evidence type="ECO:0000256" key="2">
    <source>
        <dbReference type="ARBA" id="ARBA00010617"/>
    </source>
</evidence>
<evidence type="ECO:0000313" key="11">
    <source>
        <dbReference type="Proteomes" id="UP001273209"/>
    </source>
</evidence>
<evidence type="ECO:0000256" key="4">
    <source>
        <dbReference type="ARBA" id="ARBA00022723"/>
    </source>
</evidence>
<dbReference type="InterPro" id="IPR050121">
    <property type="entry name" value="Cytochrome_P450_monoxygenase"/>
</dbReference>
<reference evidence="10" key="1">
    <citation type="submission" date="2023-11" db="EMBL/GenBank/DDBJ databases">
        <title>The genome sequences of three competitors of mushroom-forming fungi.</title>
        <authorList>
            <person name="Beijen E."/>
            <person name="Ohm R.A."/>
        </authorList>
    </citation>
    <scope>NUCLEOTIDE SEQUENCE</scope>
    <source>
        <strain evidence="10">CBS 100526</strain>
    </source>
</reference>
<comment type="caution">
    <text evidence="10">The sequence shown here is derived from an EMBL/GenBank/DDBJ whole genome shotgun (WGS) entry which is preliminary data.</text>
</comment>
<evidence type="ECO:0000256" key="3">
    <source>
        <dbReference type="ARBA" id="ARBA00022617"/>
    </source>
</evidence>
<dbReference type="FunFam" id="1.10.630.10:FF:000047">
    <property type="entry name" value="Cytochrome P450 monooxygenase"/>
    <property type="match status" value="1"/>
</dbReference>
<comment type="similarity">
    <text evidence="2">Belongs to the cytochrome P450 family.</text>
</comment>
<dbReference type="Proteomes" id="UP001273209">
    <property type="component" value="Unassembled WGS sequence"/>
</dbReference>
<name>A0AAE1I682_9HYPO</name>
<evidence type="ECO:0000256" key="9">
    <source>
        <dbReference type="SAM" id="Coils"/>
    </source>
</evidence>
<keyword evidence="4 8" id="KW-0479">Metal-binding</keyword>
<evidence type="ECO:0000256" key="1">
    <source>
        <dbReference type="ARBA" id="ARBA00001971"/>
    </source>
</evidence>
<evidence type="ECO:0008006" key="12">
    <source>
        <dbReference type="Google" id="ProtNLM"/>
    </source>
</evidence>
<dbReference type="PANTHER" id="PTHR24305:SF230">
    <property type="entry name" value="P450, PUTATIVE (EUROFUNG)-RELATED"/>
    <property type="match status" value="1"/>
</dbReference>
<dbReference type="PROSITE" id="PS00086">
    <property type="entry name" value="CYTOCHROME_P450"/>
    <property type="match status" value="1"/>
</dbReference>
<dbReference type="GO" id="GO:0005506">
    <property type="term" value="F:iron ion binding"/>
    <property type="evidence" value="ECO:0007669"/>
    <property type="project" value="InterPro"/>
</dbReference>
<dbReference type="CDD" id="cd11058">
    <property type="entry name" value="CYP60B-like"/>
    <property type="match status" value="1"/>
</dbReference>
<keyword evidence="6 8" id="KW-0408">Iron</keyword>
<dbReference type="PRINTS" id="PR00463">
    <property type="entry name" value="EP450I"/>
</dbReference>
<dbReference type="RefSeq" id="XP_062751367.1">
    <property type="nucleotide sequence ID" value="XM_062904663.1"/>
</dbReference>